<dbReference type="GO" id="GO:0047038">
    <property type="term" value="F:D-arabinitol 2-dehydrogenase activity"/>
    <property type="evidence" value="ECO:0007669"/>
    <property type="project" value="UniProtKB-EC"/>
</dbReference>
<dbReference type="PRINTS" id="PR00081">
    <property type="entry name" value="GDHRDH"/>
</dbReference>
<evidence type="ECO:0000256" key="7">
    <source>
        <dbReference type="ARBA" id="ARBA00060719"/>
    </source>
</evidence>
<dbReference type="Pfam" id="PF01596">
    <property type="entry name" value="Methyltransf_3"/>
    <property type="match status" value="1"/>
</dbReference>
<dbReference type="AlphaFoldDB" id="A0AAW1QEY1"/>
<dbReference type="PRINTS" id="PR00080">
    <property type="entry name" value="SDRFAMILY"/>
</dbReference>
<dbReference type="EMBL" id="JALJOR010000003">
    <property type="protein sequence ID" value="KAK9819971.1"/>
    <property type="molecule type" value="Genomic_DNA"/>
</dbReference>
<evidence type="ECO:0000256" key="6">
    <source>
        <dbReference type="ARBA" id="ARBA00023453"/>
    </source>
</evidence>
<dbReference type="SUPFAM" id="SSF53335">
    <property type="entry name" value="S-adenosyl-L-methionine-dependent methyltransferases"/>
    <property type="match status" value="1"/>
</dbReference>
<dbReference type="InterPro" id="IPR036291">
    <property type="entry name" value="NAD(P)-bd_dom_sf"/>
</dbReference>
<comment type="similarity">
    <text evidence="1">Belongs to the short-chain dehydrogenases/reductases (SDR) family.</text>
</comment>
<evidence type="ECO:0000256" key="3">
    <source>
        <dbReference type="ARBA" id="ARBA00022679"/>
    </source>
</evidence>
<dbReference type="NCBIfam" id="NF005559">
    <property type="entry name" value="PRK07231.1"/>
    <property type="match status" value="1"/>
</dbReference>
<evidence type="ECO:0000256" key="4">
    <source>
        <dbReference type="ARBA" id="ARBA00022691"/>
    </source>
</evidence>
<dbReference type="InterPro" id="IPR029063">
    <property type="entry name" value="SAM-dependent_MTases_sf"/>
</dbReference>
<keyword evidence="5" id="KW-0560">Oxidoreductase</keyword>
<evidence type="ECO:0000256" key="2">
    <source>
        <dbReference type="ARBA" id="ARBA00022603"/>
    </source>
</evidence>
<dbReference type="PANTHER" id="PTHR42760:SF115">
    <property type="entry name" value="3-OXOACYL-[ACYL-CARRIER-PROTEIN] REDUCTASE FABG"/>
    <property type="match status" value="1"/>
</dbReference>
<dbReference type="GO" id="GO:0005975">
    <property type="term" value="P:carbohydrate metabolic process"/>
    <property type="evidence" value="ECO:0007669"/>
    <property type="project" value="UniProtKB-ARBA"/>
</dbReference>
<comment type="pathway">
    <text evidence="7">Carbohydrate metabolism; D-arabinitol metabolism.</text>
</comment>
<dbReference type="CDD" id="cd02440">
    <property type="entry name" value="AdoMet_MTases"/>
    <property type="match status" value="1"/>
</dbReference>
<keyword evidence="4" id="KW-0949">S-adenosyl-L-methionine</keyword>
<reference evidence="10 11" key="1">
    <citation type="journal article" date="2024" name="Nat. Commun.">
        <title>Phylogenomics reveals the evolutionary origins of lichenization in chlorophyte algae.</title>
        <authorList>
            <person name="Puginier C."/>
            <person name="Libourel C."/>
            <person name="Otte J."/>
            <person name="Skaloud P."/>
            <person name="Haon M."/>
            <person name="Grisel S."/>
            <person name="Petersen M."/>
            <person name="Berrin J.G."/>
            <person name="Delaux P.M."/>
            <person name="Dal Grande F."/>
            <person name="Keller J."/>
        </authorList>
    </citation>
    <scope>NUCLEOTIDE SEQUENCE [LARGE SCALE GENOMIC DNA]</scope>
    <source>
        <strain evidence="10 11">SAG 2043</strain>
    </source>
</reference>
<evidence type="ECO:0000313" key="11">
    <source>
        <dbReference type="Proteomes" id="UP001489004"/>
    </source>
</evidence>
<dbReference type="Pfam" id="PF13561">
    <property type="entry name" value="adh_short_C2"/>
    <property type="match status" value="1"/>
</dbReference>
<comment type="caution">
    <text evidence="10">The sequence shown here is derived from an EMBL/GenBank/DDBJ whole genome shotgun (WGS) entry which is preliminary data.</text>
</comment>
<comment type="similarity">
    <text evidence="6">Belongs to the class I-like SAM-binding methyltransferase superfamily. Cation-dependent O-methyltransferase family.</text>
</comment>
<dbReference type="Proteomes" id="UP001489004">
    <property type="component" value="Unassembled WGS sequence"/>
</dbReference>
<accession>A0AAW1QEY1</accession>
<evidence type="ECO:0000313" key="10">
    <source>
        <dbReference type="EMBL" id="KAK9819971.1"/>
    </source>
</evidence>
<dbReference type="SUPFAM" id="SSF51735">
    <property type="entry name" value="NAD(P)-binding Rossmann-fold domains"/>
    <property type="match status" value="1"/>
</dbReference>
<gene>
    <name evidence="10" type="ORF">WJX72_004628</name>
</gene>
<evidence type="ECO:0000256" key="5">
    <source>
        <dbReference type="ARBA" id="ARBA00023002"/>
    </source>
</evidence>
<evidence type="ECO:0000256" key="8">
    <source>
        <dbReference type="ARBA" id="ARBA00066831"/>
    </source>
</evidence>
<proteinExistence type="inferred from homology"/>
<organism evidence="10 11">
    <name type="scientific">[Myrmecia] bisecta</name>
    <dbReference type="NCBI Taxonomy" id="41462"/>
    <lineage>
        <taxon>Eukaryota</taxon>
        <taxon>Viridiplantae</taxon>
        <taxon>Chlorophyta</taxon>
        <taxon>core chlorophytes</taxon>
        <taxon>Trebouxiophyceae</taxon>
        <taxon>Trebouxiales</taxon>
        <taxon>Trebouxiaceae</taxon>
        <taxon>Myrmecia</taxon>
    </lineage>
</organism>
<dbReference type="FunFam" id="3.40.50.720:FF:000240">
    <property type="entry name" value="SDR family oxidoreductase"/>
    <property type="match status" value="1"/>
</dbReference>
<dbReference type="Gene3D" id="3.40.50.150">
    <property type="entry name" value="Vaccinia Virus protein VP39"/>
    <property type="match status" value="1"/>
</dbReference>
<dbReference type="PANTHER" id="PTHR42760">
    <property type="entry name" value="SHORT-CHAIN DEHYDROGENASES/REDUCTASES FAMILY MEMBER"/>
    <property type="match status" value="1"/>
</dbReference>
<evidence type="ECO:0000256" key="9">
    <source>
        <dbReference type="ARBA" id="ARBA00070881"/>
    </source>
</evidence>
<dbReference type="InterPro" id="IPR002935">
    <property type="entry name" value="SAM_O-MeTrfase"/>
</dbReference>
<dbReference type="InterPro" id="IPR002347">
    <property type="entry name" value="SDR_fam"/>
</dbReference>
<dbReference type="GO" id="GO:0008171">
    <property type="term" value="F:O-methyltransferase activity"/>
    <property type="evidence" value="ECO:0007669"/>
    <property type="project" value="InterPro"/>
</dbReference>
<dbReference type="PROSITE" id="PS51682">
    <property type="entry name" value="SAM_OMT_I"/>
    <property type="match status" value="1"/>
</dbReference>
<keyword evidence="3" id="KW-0808">Transferase</keyword>
<sequence length="550" mass="59088">MAPAHSNGIAVDSIHATGNPDTPVEVVTDLLAQALEAKDSEAIKDLVKQAHDVMAGLDPYLEAVSSKPSQACSELIHRSLTHDWTQAFKQQKTQFHQKKECCAGALEGSFLKSLIRLTSAKTVLEVGMFTGTSTLAMAEALPEDGKVYALEIEPYLQQFAQPAFEAAGLAERIEVVLGPAEESIKELARRGVRFDVAFLDADKGGYLAYYKKLMDLQLINPGGIIVVDNSLMKGRVYAPGRMADELADAIREFNQFVIRDQRVEVVALPFRDGVNIVQRKRVAGDVVNTGLHNNLLLQRLKLTNKVALVTGAGQGIGRAFAHALGEAGASVAVVDVNKDKAAEVAGELADKGIRAVAVYADVTQKADCKRMVETVVQQLGGLHIGVNNAGINKNAAAEDTTEADWDLTFDINTKGVFLCCQEEGKHMLAQGYGKIINTASMATLLVPHPQKQIAYNASKAAVVKITQTLGAEWADRGLNVNCISPGIVNTALIQESKDLQPLVGEWLTQIPAGRLAEVTDLQAAIVYLASDASNYMVGHNLVIDGGQSIW</sequence>
<dbReference type="EC" id="1.1.1.250" evidence="8"/>
<protein>
    <recommendedName>
        <fullName evidence="9">D-arabinitol 2-dehydrogenase [ribulose-forming]</fullName>
        <ecNumber evidence="8">1.1.1.250</ecNumber>
    </recommendedName>
</protein>
<dbReference type="GO" id="GO:0032259">
    <property type="term" value="P:methylation"/>
    <property type="evidence" value="ECO:0007669"/>
    <property type="project" value="UniProtKB-KW"/>
</dbReference>
<evidence type="ECO:0000256" key="1">
    <source>
        <dbReference type="ARBA" id="ARBA00006484"/>
    </source>
</evidence>
<keyword evidence="2" id="KW-0489">Methyltransferase</keyword>
<name>A0AAW1QEY1_9CHLO</name>
<dbReference type="Gene3D" id="3.40.50.720">
    <property type="entry name" value="NAD(P)-binding Rossmann-like Domain"/>
    <property type="match status" value="1"/>
</dbReference>
<keyword evidence="11" id="KW-1185">Reference proteome</keyword>